<reference evidence="2" key="1">
    <citation type="journal article" date="2019" name="Gigascience">
        <title>De novo genome assembly of the endangered Acer yangbiense, a plant species with extremely small populations endemic to Yunnan Province, China.</title>
        <authorList>
            <person name="Yang J."/>
            <person name="Wariss H.M."/>
            <person name="Tao L."/>
            <person name="Zhang R."/>
            <person name="Yun Q."/>
            <person name="Hollingsworth P."/>
            <person name="Dao Z."/>
            <person name="Luo G."/>
            <person name="Guo H."/>
            <person name="Ma Y."/>
            <person name="Sun W."/>
        </authorList>
    </citation>
    <scope>NUCLEOTIDE SEQUENCE [LARGE SCALE GENOMIC DNA]</scope>
    <source>
        <strain evidence="2">cv. br00</strain>
    </source>
</reference>
<organism evidence="1 2">
    <name type="scientific">Salix brachista</name>
    <dbReference type="NCBI Taxonomy" id="2182728"/>
    <lineage>
        <taxon>Eukaryota</taxon>
        <taxon>Viridiplantae</taxon>
        <taxon>Streptophyta</taxon>
        <taxon>Embryophyta</taxon>
        <taxon>Tracheophyta</taxon>
        <taxon>Spermatophyta</taxon>
        <taxon>Magnoliopsida</taxon>
        <taxon>eudicotyledons</taxon>
        <taxon>Gunneridae</taxon>
        <taxon>Pentapetalae</taxon>
        <taxon>rosids</taxon>
        <taxon>fabids</taxon>
        <taxon>Malpighiales</taxon>
        <taxon>Salicaceae</taxon>
        <taxon>Saliceae</taxon>
        <taxon>Salix</taxon>
    </lineage>
</organism>
<comment type="caution">
    <text evidence="1">The sequence shown here is derived from an EMBL/GenBank/DDBJ whole genome shotgun (WGS) entry which is preliminary data.</text>
</comment>
<gene>
    <name evidence="1" type="ORF">DKX38_017001</name>
</gene>
<protein>
    <submittedName>
        <fullName evidence="1">Uncharacterized protein</fullName>
    </submittedName>
</protein>
<evidence type="ECO:0000313" key="2">
    <source>
        <dbReference type="Proteomes" id="UP000326939"/>
    </source>
</evidence>
<dbReference type="EMBL" id="VDCV01000011">
    <property type="protein sequence ID" value="KAB5533915.1"/>
    <property type="molecule type" value="Genomic_DNA"/>
</dbReference>
<accession>A0A5N5KU01</accession>
<proteinExistence type="predicted"/>
<dbReference type="Proteomes" id="UP000326939">
    <property type="component" value="Chromosome 11"/>
</dbReference>
<keyword evidence="2" id="KW-1185">Reference proteome</keyword>
<dbReference type="AlphaFoldDB" id="A0A5N5KU01"/>
<sequence>MLAWWSMEWHTLSGLPDVGNRLKDNDNDYSKEIDLFIYSFENNQNKSSVSFRARNGTVPSILVLEPRNGATAHLVCGTKNTWVLSQRVRLTIEWHKCIRIGLGFNPCGSGLARWACLEDDGLKDGLYGLPLGPARLLGPVRCTCLPGFKALILMIGTCTVKRRERTDVAKAKVKAF</sequence>
<name>A0A5N5KU01_9ROSI</name>
<evidence type="ECO:0000313" key="1">
    <source>
        <dbReference type="EMBL" id="KAB5533915.1"/>
    </source>
</evidence>